<evidence type="ECO:0000313" key="2">
    <source>
        <dbReference type="Proteomes" id="UP000187609"/>
    </source>
</evidence>
<protein>
    <submittedName>
        <fullName evidence="1">Uncharacterized protein</fullName>
    </submittedName>
</protein>
<name>A0A314KXI8_NICAT</name>
<dbReference type="AlphaFoldDB" id="A0A314KXI8"/>
<keyword evidence="2" id="KW-1185">Reference proteome</keyword>
<dbReference type="Proteomes" id="UP000187609">
    <property type="component" value="Unassembled WGS sequence"/>
</dbReference>
<reference evidence="1" key="1">
    <citation type="submission" date="2016-11" db="EMBL/GenBank/DDBJ databases">
        <title>The genome of Nicotiana attenuata.</title>
        <authorList>
            <person name="Xu S."/>
            <person name="Brockmoeller T."/>
            <person name="Gaquerel E."/>
            <person name="Navarro A."/>
            <person name="Kuhl H."/>
            <person name="Gase K."/>
            <person name="Ling Z."/>
            <person name="Zhou W."/>
            <person name="Kreitzer C."/>
            <person name="Stanke M."/>
            <person name="Tang H."/>
            <person name="Lyons E."/>
            <person name="Pandey P."/>
            <person name="Pandey S.P."/>
            <person name="Timmermann B."/>
            <person name="Baldwin I.T."/>
        </authorList>
    </citation>
    <scope>NUCLEOTIDE SEQUENCE [LARGE SCALE GENOMIC DNA]</scope>
    <source>
        <strain evidence="1">UT</strain>
    </source>
</reference>
<proteinExistence type="predicted"/>
<dbReference type="Gramene" id="OIT33717">
    <property type="protein sequence ID" value="OIT33717"/>
    <property type="gene ID" value="A4A49_31601"/>
</dbReference>
<accession>A0A314KXI8</accession>
<comment type="caution">
    <text evidence="1">The sequence shown here is derived from an EMBL/GenBank/DDBJ whole genome shotgun (WGS) entry which is preliminary data.</text>
</comment>
<organism evidence="1 2">
    <name type="scientific">Nicotiana attenuata</name>
    <name type="common">Coyote tobacco</name>
    <dbReference type="NCBI Taxonomy" id="49451"/>
    <lineage>
        <taxon>Eukaryota</taxon>
        <taxon>Viridiplantae</taxon>
        <taxon>Streptophyta</taxon>
        <taxon>Embryophyta</taxon>
        <taxon>Tracheophyta</taxon>
        <taxon>Spermatophyta</taxon>
        <taxon>Magnoliopsida</taxon>
        <taxon>eudicotyledons</taxon>
        <taxon>Gunneridae</taxon>
        <taxon>Pentapetalae</taxon>
        <taxon>asterids</taxon>
        <taxon>lamiids</taxon>
        <taxon>Solanales</taxon>
        <taxon>Solanaceae</taxon>
        <taxon>Nicotianoideae</taxon>
        <taxon>Nicotianeae</taxon>
        <taxon>Nicotiana</taxon>
    </lineage>
</organism>
<dbReference type="EMBL" id="MJEQ01000834">
    <property type="protein sequence ID" value="OIT33717.1"/>
    <property type="molecule type" value="Genomic_DNA"/>
</dbReference>
<sequence length="71" mass="8054">MDDYGDENGMIVRCPLPPANYSAVVNLMKFKGNGVVDMEAENGIWKSNQTDNLGKMLLMLLCWMVIQQWCL</sequence>
<dbReference type="STRING" id="49451.A0A314KXI8"/>
<gene>
    <name evidence="1" type="ORF">A4A49_31601</name>
</gene>
<evidence type="ECO:0000313" key="1">
    <source>
        <dbReference type="EMBL" id="OIT33717.1"/>
    </source>
</evidence>